<evidence type="ECO:0000313" key="2">
    <source>
        <dbReference type="Proteomes" id="UP000230066"/>
    </source>
</evidence>
<keyword evidence="2" id="KW-1185">Reference proteome</keyword>
<dbReference type="EMBL" id="JXXN02001506">
    <property type="protein sequence ID" value="THD24627.1"/>
    <property type="molecule type" value="Genomic_DNA"/>
</dbReference>
<dbReference type="Proteomes" id="UP000230066">
    <property type="component" value="Unassembled WGS sequence"/>
</dbReference>
<sequence length="78" mass="9379">MSTINTFAYQSCDMRRRELCISLEPLRLRSLFWWQEKEELYVQIISKKPLTISPVNSAMRRIKPKASYRMNQVNWTVP</sequence>
<accession>A0A4E0RUI0</accession>
<evidence type="ECO:0000313" key="1">
    <source>
        <dbReference type="EMBL" id="THD24627.1"/>
    </source>
</evidence>
<dbReference type="AlphaFoldDB" id="A0A4E0RUI0"/>
<name>A0A4E0RUI0_FASHE</name>
<gene>
    <name evidence="1" type="ORF">D915_004603</name>
</gene>
<proteinExistence type="predicted"/>
<comment type="caution">
    <text evidence="1">The sequence shown here is derived from an EMBL/GenBank/DDBJ whole genome shotgun (WGS) entry which is preliminary data.</text>
</comment>
<organism evidence="1 2">
    <name type="scientific">Fasciola hepatica</name>
    <name type="common">Liver fluke</name>
    <dbReference type="NCBI Taxonomy" id="6192"/>
    <lineage>
        <taxon>Eukaryota</taxon>
        <taxon>Metazoa</taxon>
        <taxon>Spiralia</taxon>
        <taxon>Lophotrochozoa</taxon>
        <taxon>Platyhelminthes</taxon>
        <taxon>Trematoda</taxon>
        <taxon>Digenea</taxon>
        <taxon>Plagiorchiida</taxon>
        <taxon>Echinostomata</taxon>
        <taxon>Echinostomatoidea</taxon>
        <taxon>Fasciolidae</taxon>
        <taxon>Fasciola</taxon>
    </lineage>
</organism>
<reference evidence="1" key="1">
    <citation type="submission" date="2019-03" db="EMBL/GenBank/DDBJ databases">
        <title>Improved annotation for the trematode Fasciola hepatica.</title>
        <authorList>
            <person name="Choi Y.-J."/>
            <person name="Martin J."/>
            <person name="Mitreva M."/>
        </authorList>
    </citation>
    <scope>NUCLEOTIDE SEQUENCE [LARGE SCALE GENOMIC DNA]</scope>
</reference>
<protein>
    <submittedName>
        <fullName evidence="1">Uncharacterized protein</fullName>
    </submittedName>
</protein>